<accession>A0A482WZ92</accession>
<dbReference type="InParanoid" id="A0A482WZ92"/>
<evidence type="ECO:0000259" key="15">
    <source>
        <dbReference type="PROSITE" id="PS50026"/>
    </source>
</evidence>
<evidence type="ECO:0000256" key="3">
    <source>
        <dbReference type="ARBA" id="ARBA00009385"/>
    </source>
</evidence>
<evidence type="ECO:0000256" key="5">
    <source>
        <dbReference type="ARBA" id="ARBA00022536"/>
    </source>
</evidence>
<dbReference type="PROSITE" id="PS01186">
    <property type="entry name" value="EGF_2"/>
    <property type="match status" value="2"/>
</dbReference>
<evidence type="ECO:0000256" key="12">
    <source>
        <dbReference type="PROSITE-ProRule" id="PRU00076"/>
    </source>
</evidence>
<evidence type="ECO:0000256" key="14">
    <source>
        <dbReference type="SAM" id="Phobius"/>
    </source>
</evidence>
<evidence type="ECO:0000256" key="9">
    <source>
        <dbReference type="ARBA" id="ARBA00023136"/>
    </source>
</evidence>
<evidence type="ECO:0000256" key="11">
    <source>
        <dbReference type="ARBA" id="ARBA00023180"/>
    </source>
</evidence>
<feature type="disulfide bond" evidence="12">
    <location>
        <begin position="833"/>
        <end position="842"/>
    </location>
</feature>
<feature type="domain" description="EGF-like" evidence="15">
    <location>
        <begin position="808"/>
        <end position="843"/>
    </location>
</feature>
<feature type="region of interest" description="Disordered" evidence="13">
    <location>
        <begin position="1"/>
        <end position="60"/>
    </location>
</feature>
<feature type="compositionally biased region" description="Basic and acidic residues" evidence="13">
    <location>
        <begin position="537"/>
        <end position="550"/>
    </location>
</feature>
<dbReference type="PANTHER" id="PTHR11219:SF69">
    <property type="entry name" value="TENEURIN-A"/>
    <property type="match status" value="1"/>
</dbReference>
<keyword evidence="8 14" id="KW-1133">Transmembrane helix</keyword>
<feature type="compositionally biased region" description="Basic and acidic residues" evidence="13">
    <location>
        <begin position="560"/>
        <end position="573"/>
    </location>
</feature>
<dbReference type="EMBL" id="QKKF02022243">
    <property type="protein sequence ID" value="RZF38501.1"/>
    <property type="molecule type" value="Genomic_DNA"/>
</dbReference>
<feature type="disulfide bond" evidence="12">
    <location>
        <begin position="694"/>
        <end position="703"/>
    </location>
</feature>
<dbReference type="InterPro" id="IPR051216">
    <property type="entry name" value="Teneurin"/>
</dbReference>
<feature type="disulfide bond" evidence="12">
    <location>
        <begin position="812"/>
        <end position="822"/>
    </location>
</feature>
<dbReference type="Gene3D" id="2.10.25.10">
    <property type="entry name" value="Laminin"/>
    <property type="match status" value="4"/>
</dbReference>
<feature type="compositionally biased region" description="Pro residues" evidence="13">
    <location>
        <begin position="210"/>
        <end position="221"/>
    </location>
</feature>
<protein>
    <recommendedName>
        <fullName evidence="15">EGF-like domain-containing protein</fullName>
    </recommendedName>
</protein>
<organism evidence="16 17">
    <name type="scientific">Laodelphax striatellus</name>
    <name type="common">Small brown planthopper</name>
    <name type="synonym">Delphax striatella</name>
    <dbReference type="NCBI Taxonomy" id="195883"/>
    <lineage>
        <taxon>Eukaryota</taxon>
        <taxon>Metazoa</taxon>
        <taxon>Ecdysozoa</taxon>
        <taxon>Arthropoda</taxon>
        <taxon>Hexapoda</taxon>
        <taxon>Insecta</taxon>
        <taxon>Pterygota</taxon>
        <taxon>Neoptera</taxon>
        <taxon>Paraneoptera</taxon>
        <taxon>Hemiptera</taxon>
        <taxon>Auchenorrhyncha</taxon>
        <taxon>Fulgoroidea</taxon>
        <taxon>Delphacidae</taxon>
        <taxon>Criomorphinae</taxon>
        <taxon>Laodelphax</taxon>
    </lineage>
</organism>
<dbReference type="InterPro" id="IPR057629">
    <property type="entry name" value="Teneurin1-4_GBD"/>
</dbReference>
<dbReference type="PROSITE" id="PS00022">
    <property type="entry name" value="EGF_1"/>
    <property type="match status" value="3"/>
</dbReference>
<feature type="compositionally biased region" description="Polar residues" evidence="13">
    <location>
        <begin position="106"/>
        <end position="120"/>
    </location>
</feature>
<dbReference type="GO" id="GO:0008045">
    <property type="term" value="P:motor neuron axon guidance"/>
    <property type="evidence" value="ECO:0007669"/>
    <property type="project" value="TreeGrafter"/>
</dbReference>
<feature type="non-terminal residue" evidence="16">
    <location>
        <position position="927"/>
    </location>
</feature>
<keyword evidence="4" id="KW-1003">Cell membrane</keyword>
<keyword evidence="6 14" id="KW-0812">Transmembrane</keyword>
<evidence type="ECO:0000256" key="13">
    <source>
        <dbReference type="SAM" id="MobiDB-lite"/>
    </source>
</evidence>
<keyword evidence="17" id="KW-1185">Reference proteome</keyword>
<comment type="similarity">
    <text evidence="3">Belongs to the tenascin family. Teneurin subfamily.</text>
</comment>
<name>A0A482WZ92_LAOST</name>
<feature type="transmembrane region" description="Helical" evidence="14">
    <location>
        <begin position="341"/>
        <end position="360"/>
    </location>
</feature>
<keyword evidence="7" id="KW-0677">Repeat</keyword>
<dbReference type="Pfam" id="PF25024">
    <property type="entry name" value="EGF_TEN"/>
    <property type="match status" value="1"/>
</dbReference>
<keyword evidence="11" id="KW-0325">Glycoprotein</keyword>
<evidence type="ECO:0000313" key="17">
    <source>
        <dbReference type="Proteomes" id="UP000291343"/>
    </source>
</evidence>
<feature type="disulfide bond" evidence="12">
    <location>
        <begin position="760"/>
        <end position="769"/>
    </location>
</feature>
<keyword evidence="5 12" id="KW-0245">EGF-like domain</keyword>
<feature type="region of interest" description="Disordered" evidence="13">
    <location>
        <begin position="72"/>
        <end position="227"/>
    </location>
</feature>
<feature type="compositionally biased region" description="Acidic residues" evidence="13">
    <location>
        <begin position="574"/>
        <end position="583"/>
    </location>
</feature>
<sequence length="927" mass="100684">MKESGGWEGAVAMETRRSSSRGTLKDNGSLQRSSSRQRQRQDWRDNMYHPNTSDEDSNRLYAASLMHTYSARSEGSYRMPTDQEGGGSPSAPSSPTIASHFIHGSPSRQASPYPIESTNLSTSGQSTPQPPGGQPSPRFVAAAAAGRTSDRKKGVGGDTTGRQTSKTGTRRRHLASSSSGTSSSASSDLTYPEVERRPELRNELCEESPPEPAPPEVPPRGPSLTLRSARLDSNSATYVFPSQDYLMPGSPRSYPGKSPDFSSASDVNNPANAHLQHRLGGGTLGSSERGGTGGGVPVAMPVFPLRPPASAPSAPHYSPYSPSRFHIDKRCQHRCTWKCCSIALILLCVVLTAMLAYFGAVNSMRTEMDRNSCILVEDAKAVAQDESSHDPTAASQIPTEESVLTSTAVHYSGPSPSQPASSTDTQQWQSSTVEIKDFRTPHVATIQPAHFWNSEFRNKQPAFIRFNMSLPWGANFAVYGRRNVAPSITQYDFFEFVKGGRVDHRLKRSLIFDSQELLGASYLNAVSFTTLSSDKSKGEQIRETLEKNEIPVEESDGDESEVKQSTDKSKSNSDESDIGDEPDKDSSNDPHKVSKRSTGNIPLVVNVTLLQYLDTGRWFLSVYNDDLRSHEIVLIVEEAEGISTACPNDCSGHGSCYLGKCDCIDGYEGIDCSKSVCPVLCSNHGKYGGGLCHCEEGWKGAECDIPEHDCQVADCSGHGKCVAGSCECNAGWKGLACNIVDCPEPQCSGHGTCVEGKCYCKAGWQGVNCSLLDQQVYQCLPSCSEHGSYDLETGACVCEEFWTGPDCSQAGCLNSCNRNGICALEDGEYHCQCNPDWAGSDCSVQLETECNDEIDNDHDGMADCSDSECCTHPVCRDHIMCLASNDPVEVLLRKQPPSVTASFYQRVKFLVEENSVQSYVHKDEYTE</sequence>
<evidence type="ECO:0000256" key="8">
    <source>
        <dbReference type="ARBA" id="ARBA00022989"/>
    </source>
</evidence>
<feature type="region of interest" description="Disordered" evidence="13">
    <location>
        <begin position="537"/>
        <end position="597"/>
    </location>
</feature>
<feature type="compositionally biased region" description="Low complexity" evidence="13">
    <location>
        <begin position="175"/>
        <end position="187"/>
    </location>
</feature>
<dbReference type="FunFam" id="2.10.25.10:FF:000001">
    <property type="entry name" value="Tenascin C"/>
    <property type="match status" value="1"/>
</dbReference>
<keyword evidence="9 14" id="KW-0472">Membrane</keyword>
<evidence type="ECO:0000256" key="6">
    <source>
        <dbReference type="ARBA" id="ARBA00022692"/>
    </source>
</evidence>
<dbReference type="FunFam" id="2.10.25.10:FF:000021">
    <property type="entry name" value="Teneurin transmembrane protein 2"/>
    <property type="match status" value="1"/>
</dbReference>
<dbReference type="InterPro" id="IPR000742">
    <property type="entry name" value="EGF"/>
</dbReference>
<dbReference type="AlphaFoldDB" id="A0A482WZ92"/>
<keyword evidence="10 12" id="KW-1015">Disulfide bond</keyword>
<dbReference type="Proteomes" id="UP000291343">
    <property type="component" value="Unassembled WGS sequence"/>
</dbReference>
<dbReference type="SUPFAM" id="SSF57196">
    <property type="entry name" value="EGF/Laminin"/>
    <property type="match status" value="2"/>
</dbReference>
<evidence type="ECO:0000256" key="10">
    <source>
        <dbReference type="ARBA" id="ARBA00023157"/>
    </source>
</evidence>
<gene>
    <name evidence="16" type="ORF">LSTR_LSTR006096</name>
</gene>
<dbReference type="OrthoDB" id="6615202at2759"/>
<proteinExistence type="inferred from homology"/>
<feature type="domain" description="EGF-like" evidence="15">
    <location>
        <begin position="668"/>
        <end position="704"/>
    </location>
</feature>
<dbReference type="Gene3D" id="2.60.120.260">
    <property type="entry name" value="Galactose-binding domain-like"/>
    <property type="match status" value="1"/>
</dbReference>
<evidence type="ECO:0000313" key="16">
    <source>
        <dbReference type="EMBL" id="RZF38501.1"/>
    </source>
</evidence>
<feature type="domain" description="EGF-like" evidence="15">
    <location>
        <begin position="738"/>
        <end position="770"/>
    </location>
</feature>
<dbReference type="FunFam" id="2.10.25.10:FF:000013">
    <property type="entry name" value="Teneurin transmembrane protein 4"/>
    <property type="match status" value="1"/>
</dbReference>
<dbReference type="Pfam" id="PF23093">
    <property type="entry name" value="GBD_Tenm3"/>
    <property type="match status" value="2"/>
</dbReference>
<dbReference type="SMART" id="SM00181">
    <property type="entry name" value="EGF"/>
    <property type="match status" value="6"/>
</dbReference>
<dbReference type="GO" id="GO:0005886">
    <property type="term" value="C:plasma membrane"/>
    <property type="evidence" value="ECO:0007669"/>
    <property type="project" value="UniProtKB-SubCell"/>
</dbReference>
<dbReference type="GO" id="GO:0008038">
    <property type="term" value="P:neuron recognition"/>
    <property type="evidence" value="ECO:0007669"/>
    <property type="project" value="UniProtKB-ARBA"/>
</dbReference>
<comment type="caution">
    <text evidence="12">Lacks conserved residue(s) required for the propagation of feature annotation.</text>
</comment>
<evidence type="ECO:0000256" key="4">
    <source>
        <dbReference type="ARBA" id="ARBA00022475"/>
    </source>
</evidence>
<dbReference type="PANTHER" id="PTHR11219">
    <property type="entry name" value="TENEURIN AND N-ACETYLGLUCOSAMINE-1-PHOSPHODIESTER ALPHA-N-ACETYLGLUCOSAMINIDASE"/>
    <property type="match status" value="1"/>
</dbReference>
<dbReference type="STRING" id="195883.A0A482WZ92"/>
<reference evidence="16 17" key="1">
    <citation type="journal article" date="2017" name="Gigascience">
        <title>Genome sequence of the small brown planthopper, Laodelphax striatellus.</title>
        <authorList>
            <person name="Zhu J."/>
            <person name="Jiang F."/>
            <person name="Wang X."/>
            <person name="Yang P."/>
            <person name="Bao Y."/>
            <person name="Zhao W."/>
            <person name="Wang W."/>
            <person name="Lu H."/>
            <person name="Wang Q."/>
            <person name="Cui N."/>
            <person name="Li J."/>
            <person name="Chen X."/>
            <person name="Luo L."/>
            <person name="Yu J."/>
            <person name="Kang L."/>
            <person name="Cui F."/>
        </authorList>
    </citation>
    <scope>NUCLEOTIDE SEQUENCE [LARGE SCALE GENOMIC DNA]</scope>
    <source>
        <strain evidence="16">Lst14</strain>
    </source>
</reference>
<comment type="subcellular location">
    <subcellularLocation>
        <location evidence="2">Cell membrane</location>
    </subcellularLocation>
    <subcellularLocation>
        <location evidence="1">Membrane</location>
        <topology evidence="1">Single-pass membrane protein</topology>
    </subcellularLocation>
</comment>
<evidence type="ECO:0000256" key="1">
    <source>
        <dbReference type="ARBA" id="ARBA00004167"/>
    </source>
</evidence>
<evidence type="ECO:0000256" key="2">
    <source>
        <dbReference type="ARBA" id="ARBA00004236"/>
    </source>
</evidence>
<dbReference type="PROSITE" id="PS50026">
    <property type="entry name" value="EGF_3"/>
    <property type="match status" value="3"/>
</dbReference>
<feature type="compositionally biased region" description="Basic and acidic residues" evidence="13">
    <location>
        <begin position="193"/>
        <end position="204"/>
    </location>
</feature>
<evidence type="ECO:0000256" key="7">
    <source>
        <dbReference type="ARBA" id="ARBA00022737"/>
    </source>
</evidence>
<comment type="caution">
    <text evidence="16">The sequence shown here is derived from an EMBL/GenBank/DDBJ whole genome shotgun (WGS) entry which is preliminary data.</text>
</comment>